<dbReference type="SMART" id="SM00342">
    <property type="entry name" value="HTH_ARAC"/>
    <property type="match status" value="1"/>
</dbReference>
<gene>
    <name evidence="5" type="ORF">F2A38_03255</name>
</gene>
<dbReference type="InterPro" id="IPR020449">
    <property type="entry name" value="Tscrpt_reg_AraC-type_HTH"/>
</dbReference>
<dbReference type="Proteomes" id="UP000323924">
    <property type="component" value="Unassembled WGS sequence"/>
</dbReference>
<evidence type="ECO:0000256" key="2">
    <source>
        <dbReference type="ARBA" id="ARBA00023125"/>
    </source>
</evidence>
<name>A0AB34CAK0_9PSED</name>
<evidence type="ECO:0000259" key="4">
    <source>
        <dbReference type="PROSITE" id="PS01124"/>
    </source>
</evidence>
<dbReference type="GO" id="GO:0003700">
    <property type="term" value="F:DNA-binding transcription factor activity"/>
    <property type="evidence" value="ECO:0007669"/>
    <property type="project" value="InterPro"/>
</dbReference>
<keyword evidence="2" id="KW-0238">DNA-binding</keyword>
<dbReference type="SUPFAM" id="SSF46689">
    <property type="entry name" value="Homeodomain-like"/>
    <property type="match status" value="1"/>
</dbReference>
<dbReference type="PROSITE" id="PS01124">
    <property type="entry name" value="HTH_ARAC_FAMILY_2"/>
    <property type="match status" value="1"/>
</dbReference>
<dbReference type="InterPro" id="IPR018060">
    <property type="entry name" value="HTH_AraC"/>
</dbReference>
<dbReference type="Pfam" id="PF12625">
    <property type="entry name" value="Arabinose_bd"/>
    <property type="match status" value="1"/>
</dbReference>
<evidence type="ECO:0000313" key="5">
    <source>
        <dbReference type="EMBL" id="KAA5844650.1"/>
    </source>
</evidence>
<accession>A0AB34CAK0</accession>
<dbReference type="PRINTS" id="PR00032">
    <property type="entry name" value="HTHARAC"/>
</dbReference>
<evidence type="ECO:0000256" key="1">
    <source>
        <dbReference type="ARBA" id="ARBA00023015"/>
    </source>
</evidence>
<dbReference type="EMBL" id="VWPC01000004">
    <property type="protein sequence ID" value="KAA5844650.1"/>
    <property type="molecule type" value="Genomic_DNA"/>
</dbReference>
<dbReference type="InterPro" id="IPR032687">
    <property type="entry name" value="AraC-type_N"/>
</dbReference>
<feature type="domain" description="HTH araC/xylS-type" evidence="4">
    <location>
        <begin position="237"/>
        <end position="335"/>
    </location>
</feature>
<evidence type="ECO:0000256" key="3">
    <source>
        <dbReference type="ARBA" id="ARBA00023163"/>
    </source>
</evidence>
<dbReference type="Gene3D" id="1.10.10.60">
    <property type="entry name" value="Homeodomain-like"/>
    <property type="match status" value="1"/>
</dbReference>
<keyword evidence="3" id="KW-0804">Transcription</keyword>
<dbReference type="AlphaFoldDB" id="A0AB34CAK0"/>
<dbReference type="PANTHER" id="PTHR47894:SF1">
    <property type="entry name" value="HTH-TYPE TRANSCRIPTIONAL REGULATOR VQSM"/>
    <property type="match status" value="1"/>
</dbReference>
<dbReference type="GO" id="GO:0000976">
    <property type="term" value="F:transcription cis-regulatory region binding"/>
    <property type="evidence" value="ECO:0007669"/>
    <property type="project" value="TreeGrafter"/>
</dbReference>
<dbReference type="Pfam" id="PF12833">
    <property type="entry name" value="HTH_18"/>
    <property type="match status" value="1"/>
</dbReference>
<dbReference type="InterPro" id="IPR009057">
    <property type="entry name" value="Homeodomain-like_sf"/>
</dbReference>
<sequence length="339" mass="38202">MHSLGYTSVPPLLKYLRYAEQLGIAIEPALAAAGLQAGQLSDNSLRLPGEAHERLLDYFCEHSADPLFGLNSARFVLPNSWNVLGYITMNCATLGDAMNRIMPFEKLVGDMGVSRAEQVDGQIHLTWSCRHQRPTSRRHMVENVLASWLLYAQWIADTRLSPIAVWFEHSLPAGAELAQYEAFFGSPVLFDQAYSALIAPAQYMQLPLRQADAQLLRTLEEHALGLMASLSDAPLPQQVKNVLRQLLKEGLPRKEQVAKQLATSVRTLQRQLQQAGTGYQQILDDLRQELAEHYLLHSDLAIHDISQYLGFTEQRSFHRTFKSRTGMTPGEFRHTQRTP</sequence>
<evidence type="ECO:0000313" key="6">
    <source>
        <dbReference type="Proteomes" id="UP000323924"/>
    </source>
</evidence>
<organism evidence="5 6">
    <name type="scientific">Pseudomonas chlororaphis</name>
    <dbReference type="NCBI Taxonomy" id="587753"/>
    <lineage>
        <taxon>Bacteria</taxon>
        <taxon>Pseudomonadati</taxon>
        <taxon>Pseudomonadota</taxon>
        <taxon>Gammaproteobacteria</taxon>
        <taxon>Pseudomonadales</taxon>
        <taxon>Pseudomonadaceae</taxon>
        <taxon>Pseudomonas</taxon>
    </lineage>
</organism>
<keyword evidence="1" id="KW-0805">Transcription regulation</keyword>
<comment type="caution">
    <text evidence="5">The sequence shown here is derived from an EMBL/GenBank/DDBJ whole genome shotgun (WGS) entry which is preliminary data.</text>
</comment>
<proteinExistence type="predicted"/>
<dbReference type="RefSeq" id="WP_101336780.1">
    <property type="nucleotide sequence ID" value="NZ_CP118153.1"/>
</dbReference>
<dbReference type="PANTHER" id="PTHR47894">
    <property type="entry name" value="HTH-TYPE TRANSCRIPTIONAL REGULATOR GADX"/>
    <property type="match status" value="1"/>
</dbReference>
<dbReference type="GO" id="GO:0005829">
    <property type="term" value="C:cytosol"/>
    <property type="evidence" value="ECO:0007669"/>
    <property type="project" value="TreeGrafter"/>
</dbReference>
<reference evidence="5 6" key="1">
    <citation type="submission" date="2019-09" db="EMBL/GenBank/DDBJ databases">
        <authorList>
            <person name="Vacheron J."/>
            <person name="Dubost A."/>
            <person name="Prigent-Combaret C."/>
            <person name="Muller D."/>
        </authorList>
    </citation>
    <scope>NUCLEOTIDE SEQUENCE [LARGE SCALE GENOMIC DNA]</scope>
    <source>
        <strain evidence="5 6">JV497</strain>
    </source>
</reference>
<protein>
    <submittedName>
        <fullName evidence="5">AraC family transcriptional regulator</fullName>
    </submittedName>
</protein>